<comment type="caution">
    <text evidence="2">The sequence shown here is derived from an EMBL/GenBank/DDBJ whole genome shotgun (WGS) entry which is preliminary data.</text>
</comment>
<keyword evidence="3" id="KW-1185">Reference proteome</keyword>
<accession>A0AAD6TTT4</accession>
<evidence type="ECO:0000313" key="2">
    <source>
        <dbReference type="EMBL" id="KAJ7079294.1"/>
    </source>
</evidence>
<name>A0AAD6TTT4_9AGAR</name>
<dbReference type="InterPro" id="IPR001810">
    <property type="entry name" value="F-box_dom"/>
</dbReference>
<dbReference type="Proteomes" id="UP001222325">
    <property type="component" value="Unassembled WGS sequence"/>
</dbReference>
<evidence type="ECO:0000313" key="3">
    <source>
        <dbReference type="Proteomes" id="UP001222325"/>
    </source>
</evidence>
<organism evidence="2 3">
    <name type="scientific">Mycena belliarum</name>
    <dbReference type="NCBI Taxonomy" id="1033014"/>
    <lineage>
        <taxon>Eukaryota</taxon>
        <taxon>Fungi</taxon>
        <taxon>Dikarya</taxon>
        <taxon>Basidiomycota</taxon>
        <taxon>Agaricomycotina</taxon>
        <taxon>Agaricomycetes</taxon>
        <taxon>Agaricomycetidae</taxon>
        <taxon>Agaricales</taxon>
        <taxon>Marasmiineae</taxon>
        <taxon>Mycenaceae</taxon>
        <taxon>Mycena</taxon>
    </lineage>
</organism>
<feature type="domain" description="F-box" evidence="1">
    <location>
        <begin position="1"/>
        <end position="44"/>
    </location>
</feature>
<sequence length="392" mass="43970">MSILPQELLDAILDRVNDEDALKQCSLAAKSLLIPSQRVLFRSLYLYTSDNTTWQHPSSTCEHAQALFVTSPHLAKYIRTLTLCLVRNPTEDFAQAEYVLAKAVLVSRLAIHGSVDNFRWDSMSPAFISALLEAVQRPTVQCFHLKRIIGVPSSLMFYAASTFRVFSVERIEILQADEDSVLLRQPPPNRLEELLLPAAFRSEAACTFLLDLNARGALQHLRRVAWRIYGHANPHWESWLHQARLLPSLSRVELWFTLQFPRIDLPAFPHMRTLELKCRMDSAALPASIQGIIARLPATAPRLCVLVLSLRVAGRRNGLHRWSSDVAPLAPFGSADYARQLPALCRVHCCLKDSARELHQGFAPYMACKFPGAQAEGALLCETFEVAEGARP</sequence>
<evidence type="ECO:0000259" key="1">
    <source>
        <dbReference type="PROSITE" id="PS50181"/>
    </source>
</evidence>
<dbReference type="AlphaFoldDB" id="A0AAD6TTT4"/>
<protein>
    <recommendedName>
        <fullName evidence="1">F-box domain-containing protein</fullName>
    </recommendedName>
</protein>
<proteinExistence type="predicted"/>
<dbReference type="EMBL" id="JARJCN010000061">
    <property type="protein sequence ID" value="KAJ7079294.1"/>
    <property type="molecule type" value="Genomic_DNA"/>
</dbReference>
<dbReference type="PROSITE" id="PS50181">
    <property type="entry name" value="FBOX"/>
    <property type="match status" value="1"/>
</dbReference>
<gene>
    <name evidence="2" type="ORF">B0H15DRAFT_954149</name>
</gene>
<reference evidence="2" key="1">
    <citation type="submission" date="2023-03" db="EMBL/GenBank/DDBJ databases">
        <title>Massive genome expansion in bonnet fungi (Mycena s.s.) driven by repeated elements and novel gene families across ecological guilds.</title>
        <authorList>
            <consortium name="Lawrence Berkeley National Laboratory"/>
            <person name="Harder C.B."/>
            <person name="Miyauchi S."/>
            <person name="Viragh M."/>
            <person name="Kuo A."/>
            <person name="Thoen E."/>
            <person name="Andreopoulos B."/>
            <person name="Lu D."/>
            <person name="Skrede I."/>
            <person name="Drula E."/>
            <person name="Henrissat B."/>
            <person name="Morin E."/>
            <person name="Kohler A."/>
            <person name="Barry K."/>
            <person name="LaButti K."/>
            <person name="Morin E."/>
            <person name="Salamov A."/>
            <person name="Lipzen A."/>
            <person name="Mereny Z."/>
            <person name="Hegedus B."/>
            <person name="Baldrian P."/>
            <person name="Stursova M."/>
            <person name="Weitz H."/>
            <person name="Taylor A."/>
            <person name="Grigoriev I.V."/>
            <person name="Nagy L.G."/>
            <person name="Martin F."/>
            <person name="Kauserud H."/>
        </authorList>
    </citation>
    <scope>NUCLEOTIDE SEQUENCE</scope>
    <source>
        <strain evidence="2">CBHHK173m</strain>
    </source>
</reference>